<protein>
    <submittedName>
        <fullName evidence="7">SFRICE_024017</fullName>
    </submittedName>
</protein>
<feature type="signal peptide" evidence="5">
    <location>
        <begin position="1"/>
        <end position="23"/>
    </location>
</feature>
<dbReference type="EMBL" id="ODYU01006907">
    <property type="protein sequence ID" value="SOQ49177.1"/>
    <property type="molecule type" value="Genomic_DNA"/>
</dbReference>
<evidence type="ECO:0000256" key="1">
    <source>
        <dbReference type="ARBA" id="ARBA00022690"/>
    </source>
</evidence>
<keyword evidence="3" id="KW-1015">Disulfide bond</keyword>
<dbReference type="PANTHER" id="PTHR10083">
    <property type="entry name" value="KUNITZ-TYPE PROTEASE INHIBITOR-RELATED"/>
    <property type="match status" value="1"/>
</dbReference>
<accession>A0A2H1W7Z5</accession>
<dbReference type="SUPFAM" id="SSF57362">
    <property type="entry name" value="BPTI-like"/>
    <property type="match status" value="2"/>
</dbReference>
<feature type="region of interest" description="Disordered" evidence="4">
    <location>
        <begin position="175"/>
        <end position="237"/>
    </location>
</feature>
<dbReference type="Gene3D" id="4.10.410.10">
    <property type="entry name" value="Pancreatic trypsin inhibitor Kunitz domain"/>
    <property type="match status" value="1"/>
</dbReference>
<keyword evidence="2" id="KW-0722">Serine protease inhibitor</keyword>
<evidence type="ECO:0000259" key="6">
    <source>
        <dbReference type="PROSITE" id="PS50279"/>
    </source>
</evidence>
<dbReference type="GO" id="GO:0004867">
    <property type="term" value="F:serine-type endopeptidase inhibitor activity"/>
    <property type="evidence" value="ECO:0007669"/>
    <property type="project" value="UniProtKB-KW"/>
</dbReference>
<evidence type="ECO:0000313" key="7">
    <source>
        <dbReference type="EMBL" id="SOQ49177.1"/>
    </source>
</evidence>
<reference evidence="7" key="1">
    <citation type="submission" date="2016-07" db="EMBL/GenBank/DDBJ databases">
        <authorList>
            <person name="Bretaudeau A."/>
        </authorList>
    </citation>
    <scope>NUCLEOTIDE SEQUENCE</scope>
    <source>
        <strain evidence="7">Rice</strain>
        <tissue evidence="7">Whole body</tissue>
    </source>
</reference>
<organism evidence="7">
    <name type="scientific">Spodoptera frugiperda</name>
    <name type="common">Fall armyworm</name>
    <dbReference type="NCBI Taxonomy" id="7108"/>
    <lineage>
        <taxon>Eukaryota</taxon>
        <taxon>Metazoa</taxon>
        <taxon>Ecdysozoa</taxon>
        <taxon>Arthropoda</taxon>
        <taxon>Hexapoda</taxon>
        <taxon>Insecta</taxon>
        <taxon>Pterygota</taxon>
        <taxon>Neoptera</taxon>
        <taxon>Endopterygota</taxon>
        <taxon>Lepidoptera</taxon>
        <taxon>Glossata</taxon>
        <taxon>Ditrysia</taxon>
        <taxon>Noctuoidea</taxon>
        <taxon>Noctuidae</taxon>
        <taxon>Amphipyrinae</taxon>
        <taxon>Spodoptera</taxon>
    </lineage>
</organism>
<dbReference type="SMART" id="SM00131">
    <property type="entry name" value="KU"/>
    <property type="match status" value="1"/>
</dbReference>
<name>A0A2H1W7Z5_SPOFR</name>
<dbReference type="InterPro" id="IPR050098">
    <property type="entry name" value="TFPI/VKTCI-like"/>
</dbReference>
<evidence type="ECO:0000256" key="4">
    <source>
        <dbReference type="SAM" id="MobiDB-lite"/>
    </source>
</evidence>
<feature type="domain" description="BPTI/Kunitz inhibitor" evidence="6">
    <location>
        <begin position="94"/>
        <end position="142"/>
    </location>
</feature>
<dbReference type="Pfam" id="PF00014">
    <property type="entry name" value="Kunitz_BPTI"/>
    <property type="match status" value="1"/>
</dbReference>
<sequence>MSCSWCVQSYLVVVFNVLHTVWTVPPHHCLAKFNHSDCHLPPRPVFAYYKPGSRCEIEIWRGCPTLNKFENEYACAQNCIFRNSSVPIEEIDECSLKLNTEMCDNETHTVYTNVDGQCIEAEWGGCETHNKFDSEEECLETCHIEIKEPSSGNSQENEILQDINDLLKYLISEATENTQTEETYTEDTTTDDTTTDDTTIDDTTVDDTTADDTTEDDTPEDVTPDDDTATDDTTTEFESTTPDFLLCHGCVYRHIISPAHDTQSRNNNLWITQRVAPCGNLTRYTLRRSGSQLPSHHTNRAAIESVRLLLTKNHPVPTPAFRPGAPVNPLGSAQLQIRHQPYWAPSVVV</sequence>
<dbReference type="InterPro" id="IPR002223">
    <property type="entry name" value="Kunitz_BPTI"/>
</dbReference>
<dbReference type="GO" id="GO:0005615">
    <property type="term" value="C:extracellular space"/>
    <property type="evidence" value="ECO:0007669"/>
    <property type="project" value="TreeGrafter"/>
</dbReference>
<feature type="chain" id="PRO_5013863815" evidence="5">
    <location>
        <begin position="24"/>
        <end position="349"/>
    </location>
</feature>
<dbReference type="PROSITE" id="PS50279">
    <property type="entry name" value="BPTI_KUNITZ_2"/>
    <property type="match status" value="1"/>
</dbReference>
<feature type="compositionally biased region" description="Acidic residues" evidence="4">
    <location>
        <begin position="183"/>
        <end position="235"/>
    </location>
</feature>
<dbReference type="AlphaFoldDB" id="A0A2H1W7Z5"/>
<gene>
    <name evidence="7" type="ORF">SFRICE_024017</name>
</gene>
<dbReference type="PANTHER" id="PTHR10083:SF374">
    <property type="entry name" value="BPTI_KUNITZ INHIBITOR DOMAIN-CONTAINING PROTEIN"/>
    <property type="match status" value="1"/>
</dbReference>
<keyword evidence="5" id="KW-0732">Signal</keyword>
<proteinExistence type="predicted"/>
<evidence type="ECO:0000256" key="5">
    <source>
        <dbReference type="SAM" id="SignalP"/>
    </source>
</evidence>
<keyword evidence="1" id="KW-0646">Protease inhibitor</keyword>
<evidence type="ECO:0000256" key="2">
    <source>
        <dbReference type="ARBA" id="ARBA00022900"/>
    </source>
</evidence>
<evidence type="ECO:0000256" key="3">
    <source>
        <dbReference type="ARBA" id="ARBA00023157"/>
    </source>
</evidence>
<dbReference type="InterPro" id="IPR036880">
    <property type="entry name" value="Kunitz_BPTI_sf"/>
</dbReference>